<reference evidence="4 5" key="2">
    <citation type="submission" date="2024-07" db="EMBL/GenBank/DDBJ databases">
        <authorList>
            <person name="Akdeniz Z."/>
        </authorList>
    </citation>
    <scope>NUCLEOTIDE SEQUENCE [LARGE SCALE GENOMIC DNA]</scope>
</reference>
<sequence length="220" mass="26252">MSKVPWNSEELAKLTQLTEKYRKNKQNVNWDQVAAQIHSRTASQCKSYYANILKKQLNVQIRQNHMWNYIEILALWTYSVIYKQDFAMIHAHFMPKFTVKQLTSQYQQILRNQKQIIKTFSLLNVDPSHIEQLSNNDFKLHLKLLLVSSKRQKLIDTRILNRQDEKNDKYPIDFSEIAALKAFFGDLDVEKLLQIYKTENGRRKLEEEFEVPDVDVNFRE</sequence>
<organism evidence="3">
    <name type="scientific">Hexamita inflata</name>
    <dbReference type="NCBI Taxonomy" id="28002"/>
    <lineage>
        <taxon>Eukaryota</taxon>
        <taxon>Metamonada</taxon>
        <taxon>Diplomonadida</taxon>
        <taxon>Hexamitidae</taxon>
        <taxon>Hexamitinae</taxon>
        <taxon>Hexamita</taxon>
    </lineage>
</organism>
<dbReference type="Gene3D" id="1.10.10.60">
    <property type="entry name" value="Homeodomain-like"/>
    <property type="match status" value="1"/>
</dbReference>
<evidence type="ECO:0000313" key="5">
    <source>
        <dbReference type="Proteomes" id="UP001642409"/>
    </source>
</evidence>
<protein>
    <submittedName>
        <fullName evidence="3">SANT/Myb domain</fullName>
    </submittedName>
    <submittedName>
        <fullName evidence="4">SANT/Myb_domain</fullName>
    </submittedName>
</protein>
<keyword evidence="5" id="KW-1185">Reference proteome</keyword>
<reference evidence="3" key="1">
    <citation type="submission" date="2023-06" db="EMBL/GenBank/DDBJ databases">
        <authorList>
            <person name="Kurt Z."/>
        </authorList>
    </citation>
    <scope>NUCLEOTIDE SEQUENCE</scope>
</reference>
<dbReference type="CDD" id="cd00167">
    <property type="entry name" value="SANT"/>
    <property type="match status" value="1"/>
</dbReference>
<proteinExistence type="predicted"/>
<dbReference type="InterPro" id="IPR017930">
    <property type="entry name" value="Myb_dom"/>
</dbReference>
<dbReference type="Pfam" id="PF00249">
    <property type="entry name" value="Myb_DNA-binding"/>
    <property type="match status" value="1"/>
</dbReference>
<evidence type="ECO:0000259" key="2">
    <source>
        <dbReference type="PROSITE" id="PS51294"/>
    </source>
</evidence>
<feature type="domain" description="Myb-like" evidence="1">
    <location>
        <begin position="1"/>
        <end position="53"/>
    </location>
</feature>
<gene>
    <name evidence="3" type="ORF">HINF_LOCUS35136</name>
    <name evidence="4" type="ORF">HINF_LOCUS38325</name>
</gene>
<dbReference type="SMART" id="SM00717">
    <property type="entry name" value="SANT"/>
    <property type="match status" value="1"/>
</dbReference>
<dbReference type="EMBL" id="CAXDID020000145">
    <property type="protein sequence ID" value="CAL6040416.1"/>
    <property type="molecule type" value="Genomic_DNA"/>
</dbReference>
<feature type="domain" description="HTH myb-type" evidence="2">
    <location>
        <begin position="1"/>
        <end position="57"/>
    </location>
</feature>
<dbReference type="EMBL" id="CATOUU010000776">
    <property type="protein sequence ID" value="CAI9947491.1"/>
    <property type="molecule type" value="Genomic_DNA"/>
</dbReference>
<accession>A0AA86PWS8</accession>
<evidence type="ECO:0000313" key="4">
    <source>
        <dbReference type="EMBL" id="CAL6040416.1"/>
    </source>
</evidence>
<evidence type="ECO:0000313" key="3">
    <source>
        <dbReference type="EMBL" id="CAI9947491.1"/>
    </source>
</evidence>
<dbReference type="InterPro" id="IPR001005">
    <property type="entry name" value="SANT/Myb"/>
</dbReference>
<comment type="caution">
    <text evidence="3">The sequence shown here is derived from an EMBL/GenBank/DDBJ whole genome shotgun (WGS) entry which is preliminary data.</text>
</comment>
<dbReference type="InterPro" id="IPR009057">
    <property type="entry name" value="Homeodomain-like_sf"/>
</dbReference>
<name>A0AA86PWS8_9EUKA</name>
<dbReference type="PROSITE" id="PS50090">
    <property type="entry name" value="MYB_LIKE"/>
    <property type="match status" value="1"/>
</dbReference>
<dbReference type="AlphaFoldDB" id="A0AA86PWS8"/>
<dbReference type="Proteomes" id="UP001642409">
    <property type="component" value="Unassembled WGS sequence"/>
</dbReference>
<dbReference type="SUPFAM" id="SSF46689">
    <property type="entry name" value="Homeodomain-like"/>
    <property type="match status" value="1"/>
</dbReference>
<dbReference type="PROSITE" id="PS51294">
    <property type="entry name" value="HTH_MYB"/>
    <property type="match status" value="1"/>
</dbReference>
<evidence type="ECO:0000259" key="1">
    <source>
        <dbReference type="PROSITE" id="PS50090"/>
    </source>
</evidence>